<feature type="compositionally biased region" description="Low complexity" evidence="1">
    <location>
        <begin position="162"/>
        <end position="171"/>
    </location>
</feature>
<feature type="compositionally biased region" description="Low complexity" evidence="1">
    <location>
        <begin position="337"/>
        <end position="351"/>
    </location>
</feature>
<feature type="region of interest" description="Disordered" evidence="1">
    <location>
        <begin position="162"/>
        <end position="301"/>
    </location>
</feature>
<dbReference type="AlphaFoldDB" id="A0A814H2Y2"/>
<organism evidence="2 3">
    <name type="scientific">Adineta ricciae</name>
    <name type="common">Rotifer</name>
    <dbReference type="NCBI Taxonomy" id="249248"/>
    <lineage>
        <taxon>Eukaryota</taxon>
        <taxon>Metazoa</taxon>
        <taxon>Spiralia</taxon>
        <taxon>Gnathifera</taxon>
        <taxon>Rotifera</taxon>
        <taxon>Eurotatoria</taxon>
        <taxon>Bdelloidea</taxon>
        <taxon>Adinetida</taxon>
        <taxon>Adinetidae</taxon>
        <taxon>Adineta</taxon>
    </lineage>
</organism>
<evidence type="ECO:0000313" key="3">
    <source>
        <dbReference type="Proteomes" id="UP000663828"/>
    </source>
</evidence>
<feature type="compositionally biased region" description="Polar residues" evidence="1">
    <location>
        <begin position="218"/>
        <end position="244"/>
    </location>
</feature>
<sequence>MYRVSGTNDLASLARPLTSSHPPKRKLGTNDDREHFYSFDIEHDQSTKSFCCRSPQSNNNLNKNNYTNSLSNYQQTTKIIQEFNIQQSTTSDITVSSTINIKSTPKPQLKLSNNDLLSEADFQRVVQDITPADRDLFDEFLNGIKQKTDDYLFLSTFDDLPSSSSTSTSSSQEHDSISKRHSSLSLPSQTSSTLASDRRRNSMPRGSSTIHYSPHSMPISNRPPTSAAAQTLKQMAVQHQQRIMYNQQQTTTTTSSSSSYSNFPYNTNNNTNNSTRQYYQQSQISSESDTSTDPNSYYQSMCYPSTHPATVSGYNQHHSQQRSNIYGIQNYSYQTSSSSSSSFYQQQQQQSALAPPPQISTSSHPMTNYSPSNGLPTATSTLPFYSPEDNLPILDL</sequence>
<feature type="compositionally biased region" description="Polar residues" evidence="1">
    <location>
        <begin position="1"/>
        <end position="10"/>
    </location>
</feature>
<reference evidence="2" key="1">
    <citation type="submission" date="2021-02" db="EMBL/GenBank/DDBJ databases">
        <authorList>
            <person name="Nowell W R."/>
        </authorList>
    </citation>
    <scope>NUCLEOTIDE SEQUENCE</scope>
</reference>
<proteinExistence type="predicted"/>
<dbReference type="Proteomes" id="UP000663828">
    <property type="component" value="Unassembled WGS sequence"/>
</dbReference>
<comment type="caution">
    <text evidence="2">The sequence shown here is derived from an EMBL/GenBank/DDBJ whole genome shotgun (WGS) entry which is preliminary data.</text>
</comment>
<feature type="region of interest" description="Disordered" evidence="1">
    <location>
        <begin position="1"/>
        <end position="31"/>
    </location>
</feature>
<accession>A0A814H2Y2</accession>
<feature type="region of interest" description="Disordered" evidence="1">
    <location>
        <begin position="337"/>
        <end position="396"/>
    </location>
</feature>
<feature type="compositionally biased region" description="Low complexity" evidence="1">
    <location>
        <begin position="245"/>
        <end position="288"/>
    </location>
</feature>
<gene>
    <name evidence="2" type="ORF">XAT740_LOCUS13414</name>
</gene>
<keyword evidence="3" id="KW-1185">Reference proteome</keyword>
<feature type="compositionally biased region" description="Polar residues" evidence="1">
    <location>
        <begin position="359"/>
        <end position="383"/>
    </location>
</feature>
<name>A0A814H2Y2_ADIRI</name>
<evidence type="ECO:0000313" key="2">
    <source>
        <dbReference type="EMBL" id="CAF1005043.1"/>
    </source>
</evidence>
<evidence type="ECO:0000256" key="1">
    <source>
        <dbReference type="SAM" id="MobiDB-lite"/>
    </source>
</evidence>
<protein>
    <submittedName>
        <fullName evidence="2">Uncharacterized protein</fullName>
    </submittedName>
</protein>
<dbReference type="EMBL" id="CAJNOR010000778">
    <property type="protein sequence ID" value="CAF1005043.1"/>
    <property type="molecule type" value="Genomic_DNA"/>
</dbReference>
<feature type="compositionally biased region" description="Polar residues" evidence="1">
    <location>
        <begin position="289"/>
        <end position="301"/>
    </location>
</feature>
<feature type="compositionally biased region" description="Low complexity" evidence="1">
    <location>
        <begin position="183"/>
        <end position="195"/>
    </location>
</feature>